<accession>A0AC35UAK0</accession>
<evidence type="ECO:0000313" key="2">
    <source>
        <dbReference type="WBParaSite" id="RSKR_0000896200.1"/>
    </source>
</evidence>
<sequence length="228" mass="26048">MASAAKINPILAKEVGNDQLLCNICKTTLKKKFWVGHQKGREHKENIIKFKESHANKGVKRHVDDEVVHVEPKKFKVVEEVVEEKMIDGLPAGFFEIAPDSEKKTIESDIIAVKEDDIKKTDDELLQDFYGEIESNEFDQIVLALEEAEANSKVIDDEEAISNVIDNTLQTEQDFETYWNNSKVLEEQKELTQNENMQMSDNEGQEGGESSDDSSVDIDMFRDKTFFK</sequence>
<dbReference type="Proteomes" id="UP000095286">
    <property type="component" value="Unplaced"/>
</dbReference>
<evidence type="ECO:0000313" key="1">
    <source>
        <dbReference type="Proteomes" id="UP000095286"/>
    </source>
</evidence>
<protein>
    <submittedName>
        <fullName evidence="2">Coiled-coil domain-containing protein 16</fullName>
    </submittedName>
</protein>
<proteinExistence type="predicted"/>
<organism evidence="1 2">
    <name type="scientific">Rhabditophanes sp. KR3021</name>
    <dbReference type="NCBI Taxonomy" id="114890"/>
    <lineage>
        <taxon>Eukaryota</taxon>
        <taxon>Metazoa</taxon>
        <taxon>Ecdysozoa</taxon>
        <taxon>Nematoda</taxon>
        <taxon>Chromadorea</taxon>
        <taxon>Rhabditida</taxon>
        <taxon>Tylenchina</taxon>
        <taxon>Panagrolaimomorpha</taxon>
        <taxon>Strongyloidoidea</taxon>
        <taxon>Alloionematidae</taxon>
        <taxon>Rhabditophanes</taxon>
    </lineage>
</organism>
<reference evidence="2" key="1">
    <citation type="submission" date="2016-11" db="UniProtKB">
        <authorList>
            <consortium name="WormBaseParasite"/>
        </authorList>
    </citation>
    <scope>IDENTIFICATION</scope>
    <source>
        <strain evidence="2">KR3021</strain>
    </source>
</reference>
<name>A0AC35UAK0_9BILA</name>
<dbReference type="WBParaSite" id="RSKR_0000896200.1">
    <property type="protein sequence ID" value="RSKR_0000896200.1"/>
    <property type="gene ID" value="RSKR_0000896200"/>
</dbReference>